<reference evidence="1 2" key="1">
    <citation type="submission" date="2017-03" db="EMBL/GenBank/DDBJ databases">
        <title>Genome analysis of strain PAMC 26577.</title>
        <authorList>
            <person name="Oh H.-M."/>
            <person name="Yang J.-A."/>
        </authorList>
    </citation>
    <scope>NUCLEOTIDE SEQUENCE [LARGE SCALE GENOMIC DNA]</scope>
    <source>
        <strain evidence="1 2">PAMC 26577</strain>
    </source>
</reference>
<proteinExistence type="predicted"/>
<name>A0A242MMT2_CABSO</name>
<protein>
    <submittedName>
        <fullName evidence="1">Uncharacterized protein</fullName>
    </submittedName>
</protein>
<evidence type="ECO:0000313" key="1">
    <source>
        <dbReference type="EMBL" id="OTP72055.1"/>
    </source>
</evidence>
<sequence>MSRRYRAVHEARPTTLVGFDDNLTHAGRTAMISASWIERA</sequence>
<dbReference type="Proteomes" id="UP000195221">
    <property type="component" value="Unassembled WGS sequence"/>
</dbReference>
<organism evidence="1 2">
    <name type="scientific">Caballeronia sordidicola</name>
    <name type="common">Burkholderia sordidicola</name>
    <dbReference type="NCBI Taxonomy" id="196367"/>
    <lineage>
        <taxon>Bacteria</taxon>
        <taxon>Pseudomonadati</taxon>
        <taxon>Pseudomonadota</taxon>
        <taxon>Betaproteobacteria</taxon>
        <taxon>Burkholderiales</taxon>
        <taxon>Burkholderiaceae</taxon>
        <taxon>Caballeronia</taxon>
    </lineage>
</organism>
<dbReference type="AlphaFoldDB" id="A0A242MMT2"/>
<evidence type="ECO:0000313" key="2">
    <source>
        <dbReference type="Proteomes" id="UP000195221"/>
    </source>
</evidence>
<comment type="caution">
    <text evidence="1">The sequence shown here is derived from an EMBL/GenBank/DDBJ whole genome shotgun (WGS) entry which is preliminary data.</text>
</comment>
<gene>
    <name evidence="1" type="ORF">PAMC26577_22055</name>
</gene>
<accession>A0A242MMT2</accession>
<dbReference type="EMBL" id="NBTZ01000098">
    <property type="protein sequence ID" value="OTP72055.1"/>
    <property type="molecule type" value="Genomic_DNA"/>
</dbReference>